<keyword evidence="3" id="KW-0472">Membrane</keyword>
<organism evidence="4 5">
    <name type="scientific">Shimia marina</name>
    <dbReference type="NCBI Taxonomy" id="321267"/>
    <lineage>
        <taxon>Bacteria</taxon>
        <taxon>Pseudomonadati</taxon>
        <taxon>Pseudomonadota</taxon>
        <taxon>Alphaproteobacteria</taxon>
        <taxon>Rhodobacterales</taxon>
        <taxon>Roseobacteraceae</taxon>
    </lineage>
</organism>
<reference evidence="4 5" key="1">
    <citation type="submission" date="2015-09" db="EMBL/GenBank/DDBJ databases">
        <authorList>
            <consortium name="Swine Surveillance"/>
        </authorList>
    </citation>
    <scope>NUCLEOTIDE SEQUENCE [LARGE SCALE GENOMIC DNA]</scope>
    <source>
        <strain evidence="4 5">CECT 7688</strain>
    </source>
</reference>
<dbReference type="OrthoDB" id="4964299at2"/>
<evidence type="ECO:0008006" key="6">
    <source>
        <dbReference type="Google" id="ProtNLM"/>
    </source>
</evidence>
<dbReference type="SUPFAM" id="SSF53448">
    <property type="entry name" value="Nucleotide-diphospho-sugar transferases"/>
    <property type="match status" value="1"/>
</dbReference>
<dbReference type="GO" id="GO:0005737">
    <property type="term" value="C:cytoplasm"/>
    <property type="evidence" value="ECO:0007669"/>
    <property type="project" value="TreeGrafter"/>
</dbReference>
<dbReference type="RefSeq" id="WP_058238471.1">
    <property type="nucleotide sequence ID" value="NZ_CYPW01000006.1"/>
</dbReference>
<gene>
    <name evidence="4" type="ORF">SHM7688_00540</name>
</gene>
<sequence>MSLVGVLGQHKQEAEITDLRILSVTTMRNEAPYLLEWVAHHRAAGVTDFLIFSNDCDDGTDALLNALAQAGEVTHVPHVPVAGKSIQWQALRQAWKHPLRKAADWILVSDVDEFLNIHVGNHGISDLLAAVPEDTDAVLLPWRLYGHNDQVSIVDHPVTEQFTRCIPADAQYPVAAGLFKTLFSTKGPFNQLGVHRPKQKDPDKARLPKIVDGSGNPAHPFLAQTPSRLSLFGLGGGRDLVELNHYSVRSAAAFALKAERGLPNRASKPIDLAYWVERNFNTEPNTSIAQMRPATQVEYDRLVSLPRVRQLHDAGLHWHQARFEHLVRQPDVQELMVQVLCAGSSQVPPRHLQRQLIQWYQDTTTNKE</sequence>
<evidence type="ECO:0000313" key="4">
    <source>
        <dbReference type="EMBL" id="CUH51107.1"/>
    </source>
</evidence>
<dbReference type="Proteomes" id="UP000054823">
    <property type="component" value="Unassembled WGS sequence"/>
</dbReference>
<name>A0A0P1FAV6_9RHOB</name>
<dbReference type="PANTHER" id="PTHR21461:SF69">
    <property type="entry name" value="GLYCOSYLTRANSFERASE FAMILY 92 PROTEIN"/>
    <property type="match status" value="1"/>
</dbReference>
<dbReference type="GO" id="GO:0016020">
    <property type="term" value="C:membrane"/>
    <property type="evidence" value="ECO:0007669"/>
    <property type="project" value="UniProtKB-SubCell"/>
</dbReference>
<dbReference type="PANTHER" id="PTHR21461">
    <property type="entry name" value="GLYCOSYLTRANSFERASE FAMILY 92 PROTEIN"/>
    <property type="match status" value="1"/>
</dbReference>
<proteinExistence type="predicted"/>
<dbReference type="GO" id="GO:0016757">
    <property type="term" value="F:glycosyltransferase activity"/>
    <property type="evidence" value="ECO:0007669"/>
    <property type="project" value="TreeGrafter"/>
</dbReference>
<dbReference type="Pfam" id="PF13704">
    <property type="entry name" value="Glyco_tranf_2_4"/>
    <property type="match status" value="1"/>
</dbReference>
<dbReference type="STRING" id="321267.SHM7688_00540"/>
<evidence type="ECO:0000256" key="2">
    <source>
        <dbReference type="ARBA" id="ARBA00022692"/>
    </source>
</evidence>
<dbReference type="AlphaFoldDB" id="A0A0P1FAV6"/>
<keyword evidence="2" id="KW-0812">Transmembrane</keyword>
<protein>
    <recommendedName>
        <fullName evidence="6">Glycosyl transferase family 2</fullName>
    </recommendedName>
</protein>
<comment type="subcellular location">
    <subcellularLocation>
        <location evidence="1">Membrane</location>
        <topology evidence="1">Single-pass membrane protein</topology>
    </subcellularLocation>
</comment>
<evidence type="ECO:0000256" key="1">
    <source>
        <dbReference type="ARBA" id="ARBA00004167"/>
    </source>
</evidence>
<keyword evidence="3" id="KW-1133">Transmembrane helix</keyword>
<evidence type="ECO:0000313" key="5">
    <source>
        <dbReference type="Proteomes" id="UP000054823"/>
    </source>
</evidence>
<accession>A0A0P1FAV6</accession>
<dbReference type="EMBL" id="CYPW01000006">
    <property type="protein sequence ID" value="CUH51107.1"/>
    <property type="molecule type" value="Genomic_DNA"/>
</dbReference>
<keyword evidence="5" id="KW-1185">Reference proteome</keyword>
<dbReference type="InterPro" id="IPR029044">
    <property type="entry name" value="Nucleotide-diphossugar_trans"/>
</dbReference>
<evidence type="ECO:0000256" key="3">
    <source>
        <dbReference type="ARBA" id="ARBA00022989"/>
    </source>
</evidence>